<evidence type="ECO:0000313" key="2">
    <source>
        <dbReference type="Proteomes" id="UP000255153"/>
    </source>
</evidence>
<gene>
    <name evidence="1" type="ORF">NCTC8603_00163</name>
</gene>
<reference evidence="1 2" key="1">
    <citation type="submission" date="2018-06" db="EMBL/GenBank/DDBJ databases">
        <authorList>
            <consortium name="Pathogen Informatics"/>
            <person name="Doyle S."/>
        </authorList>
    </citation>
    <scope>NUCLEOTIDE SEQUENCE [LARGE SCALE GENOMIC DNA]</scope>
    <source>
        <strain evidence="1 2">NCTC8603</strain>
    </source>
</reference>
<organism evidence="1 2">
    <name type="scientific">Escherichia coli</name>
    <dbReference type="NCBI Taxonomy" id="562"/>
    <lineage>
        <taxon>Bacteria</taxon>
        <taxon>Pseudomonadati</taxon>
        <taxon>Pseudomonadota</taxon>
        <taxon>Gammaproteobacteria</taxon>
        <taxon>Enterobacterales</taxon>
        <taxon>Enterobacteriaceae</taxon>
        <taxon>Escherichia</taxon>
    </lineage>
</organism>
<protein>
    <submittedName>
        <fullName evidence="1">Morphogenetic protein</fullName>
    </submittedName>
</protein>
<comment type="caution">
    <text evidence="1">The sequence shown here is derived from an EMBL/GenBank/DDBJ whole genome shotgun (WGS) entry which is preliminary data.</text>
</comment>
<sequence length="233" mass="26569">MKGEVKERGMIFNDEMVRAILEGRKTQTRRIMKNQPAEVGPEAPVMVRKIDAGFQWYGADGVSSVFNCPFGIVGDRIWVRETWAILGNEDGCSVDWNDNLCRGDEKSAARIYRASCEQKPGDYGLWSIPDDADWKPHTVNEKFDGGWRPSIHMPRWASRILVEITNVRVERLNDISECDARAEGAPTESTLIGDKHYPGFRSLWKSIYGEDSWNANPWVWVIEFERIQGATSE</sequence>
<dbReference type="RefSeq" id="WP_000675634.1">
    <property type="nucleotide sequence ID" value="NZ_JANHLX010000036.1"/>
</dbReference>
<evidence type="ECO:0000313" key="1">
    <source>
        <dbReference type="EMBL" id="STK58148.1"/>
    </source>
</evidence>
<dbReference type="AlphaFoldDB" id="A0AB38GRI4"/>
<proteinExistence type="predicted"/>
<dbReference type="EMBL" id="UGEE01000003">
    <property type="protein sequence ID" value="STK58148.1"/>
    <property type="molecule type" value="Genomic_DNA"/>
</dbReference>
<accession>A0AB38GRI4</accession>
<dbReference type="Proteomes" id="UP000255153">
    <property type="component" value="Unassembled WGS sequence"/>
</dbReference>
<name>A0AB38GRI4_ECOLX</name>